<gene>
    <name evidence="9" type="ORF">CK820_G0036514</name>
</gene>
<keyword evidence="4" id="KW-0808">Transferase</keyword>
<dbReference type="Proteomes" id="UP000236370">
    <property type="component" value="Unassembled WGS sequence"/>
</dbReference>
<keyword evidence="7 8" id="KW-0472">Membrane</keyword>
<evidence type="ECO:0000256" key="1">
    <source>
        <dbReference type="ARBA" id="ARBA00004141"/>
    </source>
</evidence>
<dbReference type="GO" id="GO:0016020">
    <property type="term" value="C:membrane"/>
    <property type="evidence" value="ECO:0007669"/>
    <property type="project" value="UniProtKB-SubCell"/>
</dbReference>
<reference evidence="9 10" key="1">
    <citation type="submission" date="2017-12" db="EMBL/GenBank/DDBJ databases">
        <title>High-resolution comparative analysis of great ape genomes.</title>
        <authorList>
            <person name="Pollen A."/>
            <person name="Hastie A."/>
            <person name="Hormozdiari F."/>
            <person name="Dougherty M."/>
            <person name="Liu R."/>
            <person name="Chaisson M."/>
            <person name="Hoppe E."/>
            <person name="Hill C."/>
            <person name="Pang A."/>
            <person name="Hillier L."/>
            <person name="Baker C."/>
            <person name="Armstrong J."/>
            <person name="Shendure J."/>
            <person name="Paten B."/>
            <person name="Wilson R."/>
            <person name="Chao H."/>
            <person name="Schneider V."/>
            <person name="Ventura M."/>
            <person name="Kronenberg Z."/>
            <person name="Murali S."/>
            <person name="Gordon D."/>
            <person name="Cantsilieris S."/>
            <person name="Munson K."/>
            <person name="Nelson B."/>
            <person name="Raja A."/>
            <person name="Underwood J."/>
            <person name="Diekhans M."/>
            <person name="Fiddes I."/>
            <person name="Haussler D."/>
            <person name="Eichler E."/>
        </authorList>
    </citation>
    <scope>NUCLEOTIDE SEQUENCE [LARGE SCALE GENOMIC DNA]</scope>
    <source>
        <strain evidence="9">Yerkes chimp pedigree #C0471</strain>
    </source>
</reference>
<accession>A0A2J8KSR8</accession>
<feature type="transmembrane region" description="Helical" evidence="8">
    <location>
        <begin position="115"/>
        <end position="131"/>
    </location>
</feature>
<evidence type="ECO:0000256" key="2">
    <source>
        <dbReference type="ARBA" id="ARBA00008744"/>
    </source>
</evidence>
<comment type="caution">
    <text evidence="9">The sequence shown here is derived from an EMBL/GenBank/DDBJ whole genome shotgun (WGS) entry which is preliminary data.</text>
</comment>
<dbReference type="EMBL" id="NBAG03000344">
    <property type="protein sequence ID" value="PNI38061.1"/>
    <property type="molecule type" value="Genomic_DNA"/>
</dbReference>
<evidence type="ECO:0000313" key="9">
    <source>
        <dbReference type="EMBL" id="PNI38061.1"/>
    </source>
</evidence>
<dbReference type="Pfam" id="PF10034">
    <property type="entry name" value="Dpy19"/>
    <property type="match status" value="1"/>
</dbReference>
<evidence type="ECO:0000256" key="6">
    <source>
        <dbReference type="ARBA" id="ARBA00022989"/>
    </source>
</evidence>
<keyword evidence="3" id="KW-0328">Glycosyltransferase</keyword>
<evidence type="ECO:0000256" key="7">
    <source>
        <dbReference type="ARBA" id="ARBA00023136"/>
    </source>
</evidence>
<feature type="transmembrane region" description="Helical" evidence="8">
    <location>
        <begin position="56"/>
        <end position="75"/>
    </location>
</feature>
<proteinExistence type="inferred from homology"/>
<dbReference type="InterPro" id="IPR018732">
    <property type="entry name" value="Dpy-19/Dpy-19-like"/>
</dbReference>
<dbReference type="PANTHER" id="PTHR31488">
    <property type="entry name" value="DPY-19-LIKE 1, LIKE (H. SAPIENS)"/>
    <property type="match status" value="1"/>
</dbReference>
<name>A0A2J8KSR8_PANTR</name>
<sequence>NTFGRLSDTLLFYAYIFVLSITVIVAFVVAFHNLSDSTNQQSVGKMEKGTVDLKPETAYNLIHTILFGFLALSTMRMKYLWTSHMCVFASFGLCSPEIWELLLKSVHLYNPKRICIMRYSVPILILLYLCYKL</sequence>
<feature type="transmembrane region" description="Helical" evidence="8">
    <location>
        <begin position="81"/>
        <end position="103"/>
    </location>
</feature>
<dbReference type="PANTHER" id="PTHR31488:SF4">
    <property type="entry name" value="C-MANNOSYLTRANSFERASE DPY19L3-RELATED"/>
    <property type="match status" value="1"/>
</dbReference>
<keyword evidence="5 8" id="KW-0812">Transmembrane</keyword>
<evidence type="ECO:0000256" key="3">
    <source>
        <dbReference type="ARBA" id="ARBA00022676"/>
    </source>
</evidence>
<organism evidence="9 10">
    <name type="scientific">Pan troglodytes</name>
    <name type="common">Chimpanzee</name>
    <dbReference type="NCBI Taxonomy" id="9598"/>
    <lineage>
        <taxon>Eukaryota</taxon>
        <taxon>Metazoa</taxon>
        <taxon>Chordata</taxon>
        <taxon>Craniata</taxon>
        <taxon>Vertebrata</taxon>
        <taxon>Euteleostomi</taxon>
        <taxon>Mammalia</taxon>
        <taxon>Eutheria</taxon>
        <taxon>Euarchontoglires</taxon>
        <taxon>Primates</taxon>
        <taxon>Haplorrhini</taxon>
        <taxon>Catarrhini</taxon>
        <taxon>Hominidae</taxon>
        <taxon>Pan</taxon>
    </lineage>
</organism>
<comment type="similarity">
    <text evidence="2">Belongs to the dpy-19 family.</text>
</comment>
<dbReference type="GO" id="GO:0016757">
    <property type="term" value="F:glycosyltransferase activity"/>
    <property type="evidence" value="ECO:0007669"/>
    <property type="project" value="UniProtKB-KW"/>
</dbReference>
<keyword evidence="6 8" id="KW-1133">Transmembrane helix</keyword>
<feature type="non-terminal residue" evidence="9">
    <location>
        <position position="1"/>
    </location>
</feature>
<feature type="transmembrane region" description="Helical" evidence="8">
    <location>
        <begin position="12"/>
        <end position="35"/>
    </location>
</feature>
<evidence type="ECO:0000256" key="8">
    <source>
        <dbReference type="SAM" id="Phobius"/>
    </source>
</evidence>
<evidence type="ECO:0000256" key="5">
    <source>
        <dbReference type="ARBA" id="ARBA00022692"/>
    </source>
</evidence>
<comment type="subcellular location">
    <subcellularLocation>
        <location evidence="1">Membrane</location>
        <topology evidence="1">Multi-pass membrane protein</topology>
    </subcellularLocation>
</comment>
<dbReference type="AlphaFoldDB" id="A0A2J8KSR8"/>
<evidence type="ECO:0000313" key="10">
    <source>
        <dbReference type="Proteomes" id="UP000236370"/>
    </source>
</evidence>
<protein>
    <submittedName>
        <fullName evidence="9">DPY19L3 isoform 10</fullName>
    </submittedName>
</protein>
<evidence type="ECO:0000256" key="4">
    <source>
        <dbReference type="ARBA" id="ARBA00022679"/>
    </source>
</evidence>